<comment type="caution">
    <text evidence="1">The sequence shown here is derived from an EMBL/GenBank/DDBJ whole genome shotgun (WGS) entry which is preliminary data.</text>
</comment>
<sequence length="100" mass="11158">MRTCSVGNKAVEDTACSSCSFVELCLRVSLLANKDTYQKFNRPVTCSGMAFVMSNNKHLNLDQLVIAVILSSSKTKQDIDQLIKEVREICLRGMVDDLRV</sequence>
<accession>A0A5B7DH32</accession>
<name>A0A5B7DH32_PORTR</name>
<gene>
    <name evidence="1" type="ORF">E2C01_013450</name>
</gene>
<keyword evidence="2" id="KW-1185">Reference proteome</keyword>
<dbReference type="Proteomes" id="UP000324222">
    <property type="component" value="Unassembled WGS sequence"/>
</dbReference>
<dbReference type="AlphaFoldDB" id="A0A5B7DH32"/>
<reference evidence="1 2" key="1">
    <citation type="submission" date="2019-05" db="EMBL/GenBank/DDBJ databases">
        <title>Another draft genome of Portunus trituberculatus and its Hox gene families provides insights of decapod evolution.</title>
        <authorList>
            <person name="Jeong J.-H."/>
            <person name="Song I."/>
            <person name="Kim S."/>
            <person name="Choi T."/>
            <person name="Kim D."/>
            <person name="Ryu S."/>
            <person name="Kim W."/>
        </authorList>
    </citation>
    <scope>NUCLEOTIDE SEQUENCE [LARGE SCALE GENOMIC DNA]</scope>
    <source>
        <tissue evidence="1">Muscle</tissue>
    </source>
</reference>
<evidence type="ECO:0000313" key="1">
    <source>
        <dbReference type="EMBL" id="MPC20504.1"/>
    </source>
</evidence>
<evidence type="ECO:0000313" key="2">
    <source>
        <dbReference type="Proteomes" id="UP000324222"/>
    </source>
</evidence>
<dbReference type="OrthoDB" id="6359713at2759"/>
<dbReference type="EMBL" id="VSRR010000878">
    <property type="protein sequence ID" value="MPC20504.1"/>
    <property type="molecule type" value="Genomic_DNA"/>
</dbReference>
<proteinExistence type="predicted"/>
<protein>
    <submittedName>
        <fullName evidence="1">Uncharacterized protein</fullName>
    </submittedName>
</protein>
<organism evidence="1 2">
    <name type="scientific">Portunus trituberculatus</name>
    <name type="common">Swimming crab</name>
    <name type="synonym">Neptunus trituberculatus</name>
    <dbReference type="NCBI Taxonomy" id="210409"/>
    <lineage>
        <taxon>Eukaryota</taxon>
        <taxon>Metazoa</taxon>
        <taxon>Ecdysozoa</taxon>
        <taxon>Arthropoda</taxon>
        <taxon>Crustacea</taxon>
        <taxon>Multicrustacea</taxon>
        <taxon>Malacostraca</taxon>
        <taxon>Eumalacostraca</taxon>
        <taxon>Eucarida</taxon>
        <taxon>Decapoda</taxon>
        <taxon>Pleocyemata</taxon>
        <taxon>Brachyura</taxon>
        <taxon>Eubrachyura</taxon>
        <taxon>Portunoidea</taxon>
        <taxon>Portunidae</taxon>
        <taxon>Portuninae</taxon>
        <taxon>Portunus</taxon>
    </lineage>
</organism>